<keyword evidence="1 7" id="KW-1003">Cell membrane</keyword>
<dbReference type="Proteomes" id="UP000681343">
    <property type="component" value="Chromosome"/>
</dbReference>
<evidence type="ECO:0000256" key="7">
    <source>
        <dbReference type="HAMAP-Rule" id="MF_02065"/>
    </source>
</evidence>
<feature type="site" description="Important for catalytic activity" evidence="7">
    <location>
        <position position="269"/>
    </location>
</feature>
<evidence type="ECO:0000313" key="8">
    <source>
        <dbReference type="EMBL" id="BCK78528.1"/>
    </source>
</evidence>
<dbReference type="AlphaFoldDB" id="A0A810PP62"/>
<dbReference type="GO" id="GO:0005886">
    <property type="term" value="C:plasma membrane"/>
    <property type="evidence" value="ECO:0007669"/>
    <property type="project" value="UniProtKB-SubCell"/>
</dbReference>
<evidence type="ECO:0000256" key="1">
    <source>
        <dbReference type="ARBA" id="ARBA00022475"/>
    </source>
</evidence>
<evidence type="ECO:0000256" key="4">
    <source>
        <dbReference type="ARBA" id="ARBA00023136"/>
    </source>
</evidence>
<proteinExistence type="inferred from homology"/>
<comment type="similarity">
    <text evidence="7">Belongs to the transglycosylase MltG family.</text>
</comment>
<reference evidence="8" key="1">
    <citation type="submission" date="2020-09" db="EMBL/GenBank/DDBJ databases">
        <title>New species isolated from human feces.</title>
        <authorList>
            <person name="Kitahara M."/>
            <person name="Shigeno Y."/>
            <person name="Shime M."/>
            <person name="Matsumoto Y."/>
            <person name="Nakamura S."/>
            <person name="Motooka D."/>
            <person name="Fukuoka S."/>
            <person name="Nishikawa H."/>
            <person name="Benno Y."/>
        </authorList>
    </citation>
    <scope>NUCLEOTIDE SEQUENCE</scope>
    <source>
        <strain evidence="8">MM35</strain>
    </source>
</reference>
<evidence type="ECO:0000256" key="2">
    <source>
        <dbReference type="ARBA" id="ARBA00022692"/>
    </source>
</evidence>
<dbReference type="GO" id="GO:0071555">
    <property type="term" value="P:cell wall organization"/>
    <property type="evidence" value="ECO:0007669"/>
    <property type="project" value="UniProtKB-KW"/>
</dbReference>
<dbReference type="GO" id="GO:0009252">
    <property type="term" value="P:peptidoglycan biosynthetic process"/>
    <property type="evidence" value="ECO:0007669"/>
    <property type="project" value="UniProtKB-UniRule"/>
</dbReference>
<dbReference type="Pfam" id="PF02618">
    <property type="entry name" value="YceG"/>
    <property type="match status" value="1"/>
</dbReference>
<keyword evidence="5 7" id="KW-0456">Lyase</keyword>
<accession>A0A810PP62</accession>
<evidence type="ECO:0000313" key="9">
    <source>
        <dbReference type="Proteomes" id="UP000681343"/>
    </source>
</evidence>
<dbReference type="GO" id="GO:0008932">
    <property type="term" value="F:lytic endotransglycosylase activity"/>
    <property type="evidence" value="ECO:0007669"/>
    <property type="project" value="UniProtKB-UniRule"/>
</dbReference>
<dbReference type="Gene3D" id="3.30.1490.480">
    <property type="entry name" value="Endolytic murein transglycosylase"/>
    <property type="match status" value="1"/>
</dbReference>
<keyword evidence="2 7" id="KW-0812">Transmembrane</keyword>
<keyword evidence="6 7" id="KW-0961">Cell wall biogenesis/degradation</keyword>
<keyword evidence="3 7" id="KW-1133">Transmembrane helix</keyword>
<dbReference type="PANTHER" id="PTHR30518">
    <property type="entry name" value="ENDOLYTIC MUREIN TRANSGLYCOSYLASE"/>
    <property type="match status" value="1"/>
</dbReference>
<evidence type="ECO:0000256" key="5">
    <source>
        <dbReference type="ARBA" id="ARBA00023239"/>
    </source>
</evidence>
<keyword evidence="9" id="KW-1185">Reference proteome</keyword>
<gene>
    <name evidence="7" type="primary">mltG</name>
    <name evidence="8" type="ORF">MM35RIKEN_07200</name>
</gene>
<comment type="subcellular location">
    <subcellularLocation>
        <location evidence="7">Cell membrane</location>
        <topology evidence="7">Single-pass membrane protein</topology>
    </subcellularLocation>
</comment>
<sequence length="391" mass="43696">MSENKRPDTQGWDTEAVRRRIISEVDAGAETGSKKKKHRKFNWKIYIAAVVLGSMLLAGLGWILANDLCALDKGNDTYTVTIEEDDGVFKIASKLKKAGLIELKGFFVLYEIFTGAKKDIDPGTYELNTSMDYRSLVNNMYDPDARRRAQEGLVLLTIPEGYTVQQIVDLLAENKISTKEELIDAVSNFDFGEEYPFIDSSLNGQINRLEGYLFPDTYEFSTEKSAVYAIDTMLTNFNNRVSGDLLAEIQNSDYSLKEIVTLASIIEKEAIGDYEERANISSVFHNRLEGDNGEVGNALQSDATIHYAMALMGLEDKDFSTDLDSPYNTYLHGGLPVGPICNPSLASIRAAVNPNDTDYYYFAYGKDGVSHFFRTFNEHLSFVNSDMYAPG</sequence>
<dbReference type="RefSeq" id="WP_212819397.1">
    <property type="nucleotide sequence ID" value="NZ_AP023415.1"/>
</dbReference>
<comment type="catalytic activity">
    <reaction evidence="7">
        <text>a peptidoglycan chain = a peptidoglycan chain with N-acetyl-1,6-anhydromuramyl-[peptide] at the reducing end + a peptidoglycan chain with N-acetylglucosamine at the non-reducing end.</text>
        <dbReference type="EC" id="4.2.2.29"/>
    </reaction>
</comment>
<comment type="function">
    <text evidence="7">Functions as a peptidoglycan terminase that cleaves nascent peptidoglycan strands endolytically to terminate their elongation.</text>
</comment>
<dbReference type="NCBIfam" id="TIGR00247">
    <property type="entry name" value="endolytic transglycosylase MltG"/>
    <property type="match status" value="1"/>
</dbReference>
<name>A0A810PP62_9FIRM</name>
<dbReference type="EMBL" id="AP023415">
    <property type="protein sequence ID" value="BCK78528.1"/>
    <property type="molecule type" value="Genomic_DNA"/>
</dbReference>
<dbReference type="KEGG" id="vfa:MM35RIKEN_07200"/>
<feature type="transmembrane region" description="Helical" evidence="7">
    <location>
        <begin position="45"/>
        <end position="65"/>
    </location>
</feature>
<dbReference type="InterPro" id="IPR003770">
    <property type="entry name" value="MLTG-like"/>
</dbReference>
<evidence type="ECO:0000256" key="6">
    <source>
        <dbReference type="ARBA" id="ARBA00023316"/>
    </source>
</evidence>
<dbReference type="EC" id="4.2.2.29" evidence="7"/>
<dbReference type="HAMAP" id="MF_02065">
    <property type="entry name" value="MltG"/>
    <property type="match status" value="1"/>
</dbReference>
<protein>
    <recommendedName>
        <fullName evidence="7">Endolytic murein transglycosylase</fullName>
        <ecNumber evidence="7">4.2.2.29</ecNumber>
    </recommendedName>
    <alternativeName>
        <fullName evidence="7">Peptidoglycan lytic transglycosylase</fullName>
    </alternativeName>
    <alternativeName>
        <fullName evidence="7">Peptidoglycan polymerization terminase</fullName>
    </alternativeName>
</protein>
<keyword evidence="4 7" id="KW-0472">Membrane</keyword>
<dbReference type="PANTHER" id="PTHR30518:SF2">
    <property type="entry name" value="ENDOLYTIC MUREIN TRANSGLYCOSYLASE"/>
    <property type="match status" value="1"/>
</dbReference>
<evidence type="ECO:0000256" key="3">
    <source>
        <dbReference type="ARBA" id="ARBA00022989"/>
    </source>
</evidence>
<organism evidence="8 9">
    <name type="scientific">Vescimonas fastidiosa</name>
    <dbReference type="NCBI Taxonomy" id="2714353"/>
    <lineage>
        <taxon>Bacteria</taxon>
        <taxon>Bacillati</taxon>
        <taxon>Bacillota</taxon>
        <taxon>Clostridia</taxon>
        <taxon>Eubacteriales</taxon>
        <taxon>Oscillospiraceae</taxon>
        <taxon>Vescimonas</taxon>
    </lineage>
</organism>